<proteinExistence type="predicted"/>
<dbReference type="InterPro" id="IPR037053">
    <property type="entry name" value="Phage_tail_collar_dom_sf"/>
</dbReference>
<dbReference type="SUPFAM" id="SSF88874">
    <property type="entry name" value="Receptor-binding domain of short tail fibre protein gp12"/>
    <property type="match status" value="1"/>
</dbReference>
<protein>
    <submittedName>
        <fullName evidence="3">Phage tail protein</fullName>
    </submittedName>
</protein>
<comment type="caution">
    <text evidence="3">The sequence shown here is derived from an EMBL/GenBank/DDBJ whole genome shotgun (WGS) entry which is preliminary data.</text>
</comment>
<feature type="domain" description="Phage tail collar" evidence="2">
    <location>
        <begin position="8"/>
        <end position="63"/>
    </location>
</feature>
<keyword evidence="4" id="KW-1185">Reference proteome</keyword>
<dbReference type="RefSeq" id="WP_152840496.1">
    <property type="nucleotide sequence ID" value="NZ_WHUG01000012.1"/>
</dbReference>
<dbReference type="Proteomes" id="UP000440498">
    <property type="component" value="Unassembled WGS sequence"/>
</dbReference>
<gene>
    <name evidence="3" type="ORF">GEV02_24075</name>
</gene>
<dbReference type="Gene3D" id="3.90.1340.10">
    <property type="entry name" value="Phage tail collar domain"/>
    <property type="match status" value="1"/>
</dbReference>
<evidence type="ECO:0000256" key="1">
    <source>
        <dbReference type="SAM" id="MobiDB-lite"/>
    </source>
</evidence>
<sequence length="174" mass="17876">MADPFLAEIRLFTGNFAPRGWATCDGQLLPISQNTALFSLLGAQYGGDGKSTFALPNLRQRAPMGVGQGPGLSERFQGESGGQASVTLAAAELPAHSHNMQATSTPATTASPNGNTLAVSVSPTPPYIGPAPLRPMGPAILSGANGGGQAHNNVQPYLELNFIIALQGIFPPRG</sequence>
<feature type="region of interest" description="Disordered" evidence="1">
    <location>
        <begin position="64"/>
        <end position="83"/>
    </location>
</feature>
<dbReference type="EMBL" id="WHUG01000012">
    <property type="protein sequence ID" value="MQA41224.1"/>
    <property type="molecule type" value="Genomic_DNA"/>
</dbReference>
<organism evidence="3 4">
    <name type="scientific">Rugamonas aquatica</name>
    <dbReference type="NCBI Taxonomy" id="2743357"/>
    <lineage>
        <taxon>Bacteria</taxon>
        <taxon>Pseudomonadati</taxon>
        <taxon>Pseudomonadota</taxon>
        <taxon>Betaproteobacteria</taxon>
        <taxon>Burkholderiales</taxon>
        <taxon>Oxalobacteraceae</taxon>
        <taxon>Telluria group</taxon>
        <taxon>Rugamonas</taxon>
    </lineage>
</organism>
<name>A0A6A7N803_9BURK</name>
<evidence type="ECO:0000313" key="3">
    <source>
        <dbReference type="EMBL" id="MQA41224.1"/>
    </source>
</evidence>
<evidence type="ECO:0000313" key="4">
    <source>
        <dbReference type="Proteomes" id="UP000440498"/>
    </source>
</evidence>
<dbReference type="Pfam" id="PF07484">
    <property type="entry name" value="Collar"/>
    <property type="match status" value="1"/>
</dbReference>
<reference evidence="3 4" key="1">
    <citation type="submission" date="2019-10" db="EMBL/GenBank/DDBJ databases">
        <title>Two novel species isolated from a subtropical stream in China.</title>
        <authorList>
            <person name="Lu H."/>
        </authorList>
    </citation>
    <scope>NUCLEOTIDE SEQUENCE [LARGE SCALE GENOMIC DNA]</scope>
    <source>
        <strain evidence="3 4">FT29W</strain>
    </source>
</reference>
<evidence type="ECO:0000259" key="2">
    <source>
        <dbReference type="Pfam" id="PF07484"/>
    </source>
</evidence>
<dbReference type="InterPro" id="IPR011083">
    <property type="entry name" value="Phage_tail_collar_dom"/>
</dbReference>
<accession>A0A6A7N803</accession>
<dbReference type="AlphaFoldDB" id="A0A6A7N803"/>